<comment type="caution">
    <text evidence="1">The sequence shown here is derived from an EMBL/GenBank/DDBJ whole genome shotgun (WGS) entry which is preliminary data.</text>
</comment>
<evidence type="ECO:0000313" key="2">
    <source>
        <dbReference type="Proteomes" id="UP000256661"/>
    </source>
</evidence>
<reference evidence="1 2" key="1">
    <citation type="submission" date="2018-08" db="EMBL/GenBank/DDBJ databases">
        <title>Sequencing the genomes of 1000 actinobacteria strains.</title>
        <authorList>
            <person name="Klenk H.-P."/>
        </authorList>
    </citation>
    <scope>NUCLEOTIDE SEQUENCE [LARGE SCALE GENOMIC DNA]</scope>
    <source>
        <strain evidence="1 2">DSM 43927</strain>
    </source>
</reference>
<dbReference type="Proteomes" id="UP000256661">
    <property type="component" value="Unassembled WGS sequence"/>
</dbReference>
<sequence>MRAPAARGGGVRHALLCLTVLPMGLFRRRKQDPTSLVDRFEKGATPADTALKAGVEAVADGHLAAGVVLLGETRQDPELRSCRMGALADAAIGRSRQIADLAALESHNPDLWAWLGDTIVLEAWAIRGGGYASTVGTDRFKVFWSTLESAYEPLMRAVKLFPEDAAPWETLMWFGLGMQRERETLDGYWEELTARCPTLWMGHWARLQTVSAKWTGSHDEMFAFARDTAERAPRGSLLTGMVPLAHFEFWLSEERRLIDAGRGAMALVKEEVRRFGGEHLAEVKAADDKWRRDMRPHLYDIGAHHLFGGFYARNIMDDDAEERARWHLSRVGNRVAAAPWDYDGGDPVENFIKVLQKLRLPLP</sequence>
<dbReference type="EMBL" id="QTTT01000001">
    <property type="protein sequence ID" value="REE98225.1"/>
    <property type="molecule type" value="Genomic_DNA"/>
</dbReference>
<dbReference type="AlphaFoldDB" id="A0A3D9SZ25"/>
<organism evidence="1 2">
    <name type="scientific">Thermomonospora umbrina</name>
    <dbReference type="NCBI Taxonomy" id="111806"/>
    <lineage>
        <taxon>Bacteria</taxon>
        <taxon>Bacillati</taxon>
        <taxon>Actinomycetota</taxon>
        <taxon>Actinomycetes</taxon>
        <taxon>Streptosporangiales</taxon>
        <taxon>Thermomonosporaceae</taxon>
        <taxon>Thermomonospora</taxon>
    </lineage>
</organism>
<name>A0A3D9SZ25_9ACTN</name>
<evidence type="ECO:0000313" key="1">
    <source>
        <dbReference type="EMBL" id="REE98225.1"/>
    </source>
</evidence>
<gene>
    <name evidence="1" type="ORF">DFJ69_3709</name>
</gene>
<accession>A0A3D9SZ25</accession>
<evidence type="ECO:0008006" key="3">
    <source>
        <dbReference type="Google" id="ProtNLM"/>
    </source>
</evidence>
<protein>
    <recommendedName>
        <fullName evidence="3">DUF4034 domain-containing protein</fullName>
    </recommendedName>
</protein>
<keyword evidence="2" id="KW-1185">Reference proteome</keyword>
<proteinExistence type="predicted"/>